<dbReference type="InterPro" id="IPR039426">
    <property type="entry name" value="TonB-dep_rcpt-like"/>
</dbReference>
<organism evidence="14 15">
    <name type="scientific">Pedobacter hiemivivus</name>
    <dbReference type="NCBI Taxonomy" id="2530454"/>
    <lineage>
        <taxon>Bacteria</taxon>
        <taxon>Pseudomonadati</taxon>
        <taxon>Bacteroidota</taxon>
        <taxon>Sphingobacteriia</taxon>
        <taxon>Sphingobacteriales</taxon>
        <taxon>Sphingobacteriaceae</taxon>
        <taxon>Pedobacter</taxon>
    </lineage>
</organism>
<dbReference type="GO" id="GO:0015344">
    <property type="term" value="F:siderophore uptake transmembrane transporter activity"/>
    <property type="evidence" value="ECO:0007669"/>
    <property type="project" value="TreeGrafter"/>
</dbReference>
<evidence type="ECO:0000256" key="7">
    <source>
        <dbReference type="ARBA" id="ARBA00023136"/>
    </source>
</evidence>
<evidence type="ECO:0000259" key="12">
    <source>
        <dbReference type="Pfam" id="PF00593"/>
    </source>
</evidence>
<keyword evidence="6 11" id="KW-0798">TonB box</keyword>
<evidence type="ECO:0000313" key="15">
    <source>
        <dbReference type="Proteomes" id="UP000309594"/>
    </source>
</evidence>
<keyword evidence="3 10" id="KW-1134">Transmembrane beta strand</keyword>
<dbReference type="InterPro" id="IPR036942">
    <property type="entry name" value="Beta-barrel_TonB_sf"/>
</dbReference>
<evidence type="ECO:0000256" key="9">
    <source>
        <dbReference type="ARBA" id="ARBA00023237"/>
    </source>
</evidence>
<evidence type="ECO:0000259" key="13">
    <source>
        <dbReference type="Pfam" id="PF07715"/>
    </source>
</evidence>
<dbReference type="InterPro" id="IPR000531">
    <property type="entry name" value="Beta-barrel_TonB"/>
</dbReference>
<dbReference type="PROSITE" id="PS52016">
    <property type="entry name" value="TONB_DEPENDENT_REC_3"/>
    <property type="match status" value="1"/>
</dbReference>
<comment type="subcellular location">
    <subcellularLocation>
        <location evidence="1 10">Cell outer membrane</location>
        <topology evidence="1 10">Multi-pass membrane protein</topology>
    </subcellularLocation>
</comment>
<dbReference type="Pfam" id="PF13715">
    <property type="entry name" value="CarbopepD_reg_2"/>
    <property type="match status" value="1"/>
</dbReference>
<dbReference type="GO" id="GO:0009279">
    <property type="term" value="C:cell outer membrane"/>
    <property type="evidence" value="ECO:0007669"/>
    <property type="project" value="UniProtKB-SubCell"/>
</dbReference>
<evidence type="ECO:0000256" key="1">
    <source>
        <dbReference type="ARBA" id="ARBA00004571"/>
    </source>
</evidence>
<proteinExistence type="inferred from homology"/>
<dbReference type="AlphaFoldDB" id="A0A4U1G649"/>
<feature type="domain" description="TonB-dependent receptor-like beta-barrel" evidence="12">
    <location>
        <begin position="365"/>
        <end position="756"/>
    </location>
</feature>
<evidence type="ECO:0000256" key="11">
    <source>
        <dbReference type="RuleBase" id="RU003357"/>
    </source>
</evidence>
<evidence type="ECO:0000256" key="8">
    <source>
        <dbReference type="ARBA" id="ARBA00023170"/>
    </source>
</evidence>
<evidence type="ECO:0000256" key="6">
    <source>
        <dbReference type="ARBA" id="ARBA00023077"/>
    </source>
</evidence>
<dbReference type="RefSeq" id="WP_136880970.1">
    <property type="nucleotide sequence ID" value="NZ_SWDX01000006.1"/>
</dbReference>
<dbReference type="InterPro" id="IPR012910">
    <property type="entry name" value="Plug_dom"/>
</dbReference>
<dbReference type="PANTHER" id="PTHR30069">
    <property type="entry name" value="TONB-DEPENDENT OUTER MEMBRANE RECEPTOR"/>
    <property type="match status" value="1"/>
</dbReference>
<dbReference type="Proteomes" id="UP000309594">
    <property type="component" value="Unassembled WGS sequence"/>
</dbReference>
<evidence type="ECO:0000256" key="2">
    <source>
        <dbReference type="ARBA" id="ARBA00022448"/>
    </source>
</evidence>
<name>A0A4U1G649_9SPHI</name>
<dbReference type="Gene3D" id="2.60.40.1120">
    <property type="entry name" value="Carboxypeptidase-like, regulatory domain"/>
    <property type="match status" value="1"/>
</dbReference>
<evidence type="ECO:0000256" key="5">
    <source>
        <dbReference type="ARBA" id="ARBA00022729"/>
    </source>
</evidence>
<dbReference type="Gene3D" id="2.40.170.20">
    <property type="entry name" value="TonB-dependent receptor, beta-barrel domain"/>
    <property type="match status" value="1"/>
</dbReference>
<keyword evidence="8 14" id="KW-0675">Receptor</keyword>
<keyword evidence="4 10" id="KW-0812">Transmembrane</keyword>
<dbReference type="Pfam" id="PF07715">
    <property type="entry name" value="Plug"/>
    <property type="match status" value="1"/>
</dbReference>
<accession>A0A4U1G649</accession>
<protein>
    <submittedName>
        <fullName evidence="14">TonB-dependent receptor</fullName>
    </submittedName>
</protein>
<dbReference type="SUPFAM" id="SSF49464">
    <property type="entry name" value="Carboxypeptidase regulatory domain-like"/>
    <property type="match status" value="1"/>
</dbReference>
<dbReference type="EMBL" id="SWDX01000006">
    <property type="protein sequence ID" value="TKC59088.1"/>
    <property type="molecule type" value="Genomic_DNA"/>
</dbReference>
<dbReference type="GO" id="GO:0044718">
    <property type="term" value="P:siderophore transmembrane transport"/>
    <property type="evidence" value="ECO:0007669"/>
    <property type="project" value="TreeGrafter"/>
</dbReference>
<dbReference type="Pfam" id="PF00593">
    <property type="entry name" value="TonB_dep_Rec_b-barrel"/>
    <property type="match status" value="1"/>
</dbReference>
<gene>
    <name evidence="14" type="ORF">FBD94_16235</name>
</gene>
<dbReference type="PANTHER" id="PTHR30069:SF29">
    <property type="entry name" value="HEMOGLOBIN AND HEMOGLOBIN-HAPTOGLOBIN-BINDING PROTEIN 1-RELATED"/>
    <property type="match status" value="1"/>
</dbReference>
<evidence type="ECO:0000313" key="14">
    <source>
        <dbReference type="EMBL" id="TKC59088.1"/>
    </source>
</evidence>
<reference evidence="14 15" key="1">
    <citation type="submission" date="2019-04" db="EMBL/GenBank/DDBJ databases">
        <title>Pedobacter sp. RP-1-16 sp. nov., isolated from Arctic soil.</title>
        <authorList>
            <person name="Dahal R.H."/>
            <person name="Kim D.-U."/>
        </authorList>
    </citation>
    <scope>NUCLEOTIDE SEQUENCE [LARGE SCALE GENOMIC DNA]</scope>
    <source>
        <strain evidence="14 15">RP-1-16</strain>
    </source>
</reference>
<sequence>MRIATHYKYIWLIFFLFIGFFAQAQEKYTIEGIVTSTTGELLIGAGIKVLGTNKSTLTDAEGKFKIQEIGAGDHKISVRYLGYVESVQKLVLVGTPAIRQLKFNLKSIHNDLAEVVVMGRTAVKEVNRQAFNVTAVDATKLYNTTMDISSALDRVAGVRVRETGGVGSSFNISLNGFSGKHIRYFIDGIPMDNFGSSFQINNIPINVAERVEVYKGVVPMWLGSDALGGAVNIVTGNKHRNYVDASYSYGSFNTHRGVINTAATSKSGFTVQVSAFQNYSDNNYKVQLPSRLTNVQGPEISLPRFHDVYHNETLIANVGVIDKSFADNLLFGITMGQNYKEMQTGARPDEVFGAFHRRGNIVMPSLKYKKTNLIKGMDVTINANYNLGFERNIDTARASYNWYGVRTPKAAYGERAHTDAKYYNHNGLATAMVSYKISERHSVAINNVFSTFNRETKDLLIPANDKLDPAKKMDKNVLGFGYSYDIDNKWSANFFGKYIYQNNIIESKNLNNVTEKIGYGFAIAYFFNPNLQVRTSYEMANRMPEATEIFGDLENQDPNPTLKPEKSDNFNIGMVYGFSLNKEHRFSVTANGIYRYSSDFIYNTINLLSKAQGKTISNNKEGVSTIGVDGEVRYSYKNWLSIGGTMTYQYLQNLQKYEDGYTSESDVYLDQMPNIPYLFGNLDASVSLRDIGKKGNHLTVGYNLLYVNQFWLYWPSLGSSNMADKNGIPTQLAHDVNLVYSMKNGRYNISLEAKNLTDKPLYDNFSLQKPGRGFYLNLRYFFNKNQQ</sequence>
<evidence type="ECO:0000256" key="4">
    <source>
        <dbReference type="ARBA" id="ARBA00022692"/>
    </source>
</evidence>
<comment type="similarity">
    <text evidence="10 11">Belongs to the TonB-dependent receptor family.</text>
</comment>
<keyword evidence="2 10" id="KW-0813">Transport</keyword>
<dbReference type="InterPro" id="IPR008969">
    <property type="entry name" value="CarboxyPept-like_regulatory"/>
</dbReference>
<comment type="caution">
    <text evidence="14">The sequence shown here is derived from an EMBL/GenBank/DDBJ whole genome shotgun (WGS) entry which is preliminary data.</text>
</comment>
<evidence type="ECO:0000256" key="10">
    <source>
        <dbReference type="PROSITE-ProRule" id="PRU01360"/>
    </source>
</evidence>
<dbReference type="SUPFAM" id="SSF56935">
    <property type="entry name" value="Porins"/>
    <property type="match status" value="1"/>
</dbReference>
<dbReference type="InterPro" id="IPR037066">
    <property type="entry name" value="Plug_dom_sf"/>
</dbReference>
<keyword evidence="5" id="KW-0732">Signal</keyword>
<evidence type="ECO:0000256" key="3">
    <source>
        <dbReference type="ARBA" id="ARBA00022452"/>
    </source>
</evidence>
<keyword evidence="9 10" id="KW-0998">Cell outer membrane</keyword>
<dbReference type="Gene3D" id="2.170.130.10">
    <property type="entry name" value="TonB-dependent receptor, plug domain"/>
    <property type="match status" value="1"/>
</dbReference>
<feature type="domain" description="TonB-dependent receptor plug" evidence="13">
    <location>
        <begin position="129"/>
        <end position="230"/>
    </location>
</feature>
<keyword evidence="7 10" id="KW-0472">Membrane</keyword>